<keyword evidence="1" id="KW-0472">Membrane</keyword>
<feature type="transmembrane region" description="Helical" evidence="1">
    <location>
        <begin position="12"/>
        <end position="37"/>
    </location>
</feature>
<dbReference type="eggNOG" id="COG3182">
    <property type="taxonomic scope" value="Bacteria"/>
</dbReference>
<keyword evidence="1" id="KW-0812">Transmembrane</keyword>
<comment type="caution">
    <text evidence="2">The sequence shown here is derived from an EMBL/GenBank/DDBJ whole genome shotgun (WGS) entry which is preliminary data.</text>
</comment>
<dbReference type="AlphaFoldDB" id="K2QNU8"/>
<evidence type="ECO:0000256" key="1">
    <source>
        <dbReference type="SAM" id="Phobius"/>
    </source>
</evidence>
<reference evidence="2 3" key="1">
    <citation type="journal article" date="2012" name="J. Bacteriol.">
        <title>Genome Sequence of Galbibacter marinum Type Strain ck-I2-15.</title>
        <authorList>
            <person name="Lai Q."/>
            <person name="Li C."/>
            <person name="Shao Z."/>
        </authorList>
    </citation>
    <scope>NUCLEOTIDE SEQUENCE [LARGE SCALE GENOMIC DNA]</scope>
    <source>
        <strain evidence="3">ck-I2-15</strain>
    </source>
</reference>
<feature type="transmembrane region" description="Helical" evidence="1">
    <location>
        <begin position="182"/>
        <end position="204"/>
    </location>
</feature>
<dbReference type="PANTHER" id="PTHR34219">
    <property type="entry name" value="IRON-REGULATED INNER MEMBRANE PROTEIN-RELATED"/>
    <property type="match status" value="1"/>
</dbReference>
<feature type="transmembrane region" description="Helical" evidence="1">
    <location>
        <begin position="334"/>
        <end position="357"/>
    </location>
</feature>
<dbReference type="PATRIC" id="fig|555500.3.peg.56"/>
<dbReference type="InterPro" id="IPR005625">
    <property type="entry name" value="PepSY-ass_TM"/>
</dbReference>
<name>K2QNU8_9FLAO</name>
<proteinExistence type="predicted"/>
<evidence type="ECO:0000313" key="3">
    <source>
        <dbReference type="Proteomes" id="UP000007364"/>
    </source>
</evidence>
<evidence type="ECO:0000313" key="2">
    <source>
        <dbReference type="EMBL" id="EKF56602.1"/>
    </source>
</evidence>
<feature type="transmembrane region" description="Helical" evidence="1">
    <location>
        <begin position="141"/>
        <end position="161"/>
    </location>
</feature>
<organism evidence="2 3">
    <name type="scientific">Galbibacter marinus</name>
    <dbReference type="NCBI Taxonomy" id="555500"/>
    <lineage>
        <taxon>Bacteria</taxon>
        <taxon>Pseudomonadati</taxon>
        <taxon>Bacteroidota</taxon>
        <taxon>Flavobacteriia</taxon>
        <taxon>Flavobacteriales</taxon>
        <taxon>Flavobacteriaceae</taxon>
        <taxon>Galbibacter</taxon>
    </lineage>
</organism>
<feature type="transmembrane region" description="Helical" evidence="1">
    <location>
        <begin position="377"/>
        <end position="403"/>
    </location>
</feature>
<dbReference type="OrthoDB" id="111691at2"/>
<dbReference type="STRING" id="555500.I215_00270"/>
<dbReference type="RefSeq" id="WP_008989932.1">
    <property type="nucleotide sequence ID" value="NZ_AMSG01000001.1"/>
</dbReference>
<dbReference type="EMBL" id="AMSG01000001">
    <property type="protein sequence ID" value="EKF56602.1"/>
    <property type="molecule type" value="Genomic_DNA"/>
</dbReference>
<keyword evidence="1" id="KW-1133">Transmembrane helix</keyword>
<accession>K2QNU8</accession>
<gene>
    <name evidence="2" type="ORF">I215_00270</name>
</gene>
<sequence>MKNKKLNKWMWKWHFLSGIIALPFIVLLSTTGIIYLFKDTYEQKDVLSYKEVAVTSKSLSYQQQWEVAKTQTEQHLSSMVIPKADNQATEFVSGMFETHHSLYIDPYKGVATGIIETRSTDMYKVRKLHGELLLGSYGTKIIELIGSWMVVLIITGLYVWWPKDSWRLKSYFIPRIKSGRRTFFRDAHAITGFWLSALFLLILAGGLPWTDVFGGGFKWIQEQTQTGYPTTWNSYSQNNYAQGTEMVSLDAIVEKANSLQLPGTVSVSFPKSEKGVFSVQNTYYKDLSKQSKYHFDPYSGKLLKEHTWADVGILMQGRMWVMAFHQGKFGQWNWILMLITSFLLLAMSLSAIISYCLRKRKNSLGVPKVPKKFSLGIGMCIIIGFLCLLLPLFGLSVIIILIFEQLRTYRKSVTLN</sequence>
<protein>
    <recommendedName>
        <fullName evidence="4">PepSY-associated TM helix domain-containing protein</fullName>
    </recommendedName>
</protein>
<keyword evidence="3" id="KW-1185">Reference proteome</keyword>
<dbReference type="Proteomes" id="UP000007364">
    <property type="component" value="Unassembled WGS sequence"/>
</dbReference>
<dbReference type="Pfam" id="PF03929">
    <property type="entry name" value="PepSY_TM"/>
    <property type="match status" value="1"/>
</dbReference>
<dbReference type="PANTHER" id="PTHR34219:SF1">
    <property type="entry name" value="PEPSY DOMAIN-CONTAINING PROTEIN"/>
    <property type="match status" value="1"/>
</dbReference>
<evidence type="ECO:0008006" key="4">
    <source>
        <dbReference type="Google" id="ProtNLM"/>
    </source>
</evidence>